<reference evidence="1 2" key="1">
    <citation type="submission" date="2018-07" db="EMBL/GenBank/DDBJ databases">
        <title>Genomic Encyclopedia of Type Strains, Phase III (KMG-III): the genomes of soil and plant-associated and newly described type strains.</title>
        <authorList>
            <person name="Whitman W."/>
        </authorList>
    </citation>
    <scope>NUCLEOTIDE SEQUENCE [LARGE SCALE GENOMIC DNA]</scope>
    <source>
        <strain evidence="1 2">CECT 8236</strain>
    </source>
</reference>
<evidence type="ECO:0000313" key="2">
    <source>
        <dbReference type="Proteomes" id="UP000256869"/>
    </source>
</evidence>
<protein>
    <submittedName>
        <fullName evidence="1">Uncharacterized protein</fullName>
    </submittedName>
</protein>
<dbReference type="Proteomes" id="UP000256869">
    <property type="component" value="Unassembled WGS sequence"/>
</dbReference>
<sequence>MYEEMYSLALLKPEEVEEIREMEQRLSEKIGQPISLIAYRTDIASGKPG</sequence>
<comment type="caution">
    <text evidence="1">The sequence shown here is derived from an EMBL/GenBank/DDBJ whole genome shotgun (WGS) entry which is preliminary data.</text>
</comment>
<dbReference type="RefSeq" id="WP_181907477.1">
    <property type="nucleotide sequence ID" value="NZ_QRDY01000010.1"/>
</dbReference>
<keyword evidence="2" id="KW-1185">Reference proteome</keyword>
<organism evidence="1 2">
    <name type="scientific">Cohnella lupini</name>
    <dbReference type="NCBI Taxonomy" id="1294267"/>
    <lineage>
        <taxon>Bacteria</taxon>
        <taxon>Bacillati</taxon>
        <taxon>Bacillota</taxon>
        <taxon>Bacilli</taxon>
        <taxon>Bacillales</taxon>
        <taxon>Paenibacillaceae</taxon>
        <taxon>Cohnella</taxon>
    </lineage>
</organism>
<name>A0A3D9I7D2_9BACL</name>
<evidence type="ECO:0000313" key="1">
    <source>
        <dbReference type="EMBL" id="RED57545.1"/>
    </source>
</evidence>
<dbReference type="EMBL" id="QRDY01000010">
    <property type="protein sequence ID" value="RED57545.1"/>
    <property type="molecule type" value="Genomic_DNA"/>
</dbReference>
<dbReference type="AlphaFoldDB" id="A0A3D9I7D2"/>
<gene>
    <name evidence="1" type="ORF">DFP95_11017</name>
</gene>
<proteinExistence type="predicted"/>
<accession>A0A3D9I7D2</accession>